<dbReference type="Gene3D" id="1.20.1440.120">
    <property type="entry name" value="Recombination protein O, C-terminal domain"/>
    <property type="match status" value="1"/>
</dbReference>
<dbReference type="RefSeq" id="WP_017450844.1">
    <property type="nucleotide sequence ID" value="NZ_CP008956.1"/>
</dbReference>
<evidence type="ECO:0000256" key="5">
    <source>
        <dbReference type="ARBA" id="ARBA00023204"/>
    </source>
</evidence>
<dbReference type="Pfam" id="PF02565">
    <property type="entry name" value="RecO_C"/>
    <property type="match status" value="1"/>
</dbReference>
<evidence type="ECO:0000256" key="1">
    <source>
        <dbReference type="ARBA" id="ARBA00007452"/>
    </source>
</evidence>
<dbReference type="GO" id="GO:0006302">
    <property type="term" value="P:double-strand break repair"/>
    <property type="evidence" value="ECO:0007669"/>
    <property type="project" value="TreeGrafter"/>
</dbReference>
<dbReference type="GO" id="GO:0006310">
    <property type="term" value="P:DNA recombination"/>
    <property type="evidence" value="ECO:0007669"/>
    <property type="project" value="UniProtKB-UniRule"/>
</dbReference>
<evidence type="ECO:0000259" key="9">
    <source>
        <dbReference type="Pfam" id="PF11967"/>
    </source>
</evidence>
<keyword evidence="4 7" id="KW-0233">DNA recombination</keyword>
<dbReference type="Gene3D" id="2.40.50.140">
    <property type="entry name" value="Nucleic acid-binding proteins"/>
    <property type="match status" value="1"/>
</dbReference>
<keyword evidence="3 7" id="KW-0227">DNA damage</keyword>
<evidence type="ECO:0000256" key="6">
    <source>
        <dbReference type="ARBA" id="ARBA00033409"/>
    </source>
</evidence>
<dbReference type="Pfam" id="PF11967">
    <property type="entry name" value="RecO_N"/>
    <property type="match status" value="1"/>
</dbReference>
<evidence type="ECO:0000256" key="8">
    <source>
        <dbReference type="SAM" id="MobiDB-lite"/>
    </source>
</evidence>
<evidence type="ECO:0000256" key="4">
    <source>
        <dbReference type="ARBA" id="ARBA00023172"/>
    </source>
</evidence>
<dbReference type="InterPro" id="IPR022572">
    <property type="entry name" value="DNA_rep/recomb_RecO_N"/>
</dbReference>
<dbReference type="NCBIfam" id="TIGR00613">
    <property type="entry name" value="reco"/>
    <property type="match status" value="1"/>
</dbReference>
<organism evidence="10 11">
    <name type="scientific">Herbaspirillum rubrisubalbicans Os34</name>
    <dbReference type="NCBI Taxonomy" id="1235827"/>
    <lineage>
        <taxon>Bacteria</taxon>
        <taxon>Pseudomonadati</taxon>
        <taxon>Pseudomonadota</taxon>
        <taxon>Betaproteobacteria</taxon>
        <taxon>Burkholderiales</taxon>
        <taxon>Oxalobacteraceae</taxon>
        <taxon>Herbaspirillum</taxon>
    </lineage>
</organism>
<dbReference type="HAMAP" id="MF_00201">
    <property type="entry name" value="RecO"/>
    <property type="match status" value="1"/>
</dbReference>
<dbReference type="PANTHER" id="PTHR33991">
    <property type="entry name" value="DNA REPAIR PROTEIN RECO"/>
    <property type="match status" value="1"/>
</dbReference>
<proteinExistence type="inferred from homology"/>
<keyword evidence="5 7" id="KW-0234">DNA repair</keyword>
<dbReference type="AlphaFoldDB" id="A0A6M3ZPV1"/>
<evidence type="ECO:0000313" key="10">
    <source>
        <dbReference type="EMBL" id="QJQ00644.1"/>
    </source>
</evidence>
<dbReference type="SUPFAM" id="SSF50249">
    <property type="entry name" value="Nucleic acid-binding proteins"/>
    <property type="match status" value="1"/>
</dbReference>
<name>A0A6M3ZPV1_9BURK</name>
<evidence type="ECO:0000256" key="3">
    <source>
        <dbReference type="ARBA" id="ARBA00022763"/>
    </source>
</evidence>
<feature type="region of interest" description="Disordered" evidence="8">
    <location>
        <begin position="1"/>
        <end position="52"/>
    </location>
</feature>
<feature type="compositionally biased region" description="Low complexity" evidence="8">
    <location>
        <begin position="30"/>
        <end position="43"/>
    </location>
</feature>
<dbReference type="InterPro" id="IPR037278">
    <property type="entry name" value="ARFGAP/RecO"/>
</dbReference>
<dbReference type="InterPro" id="IPR012340">
    <property type="entry name" value="NA-bd_OB-fold"/>
</dbReference>
<comment type="function">
    <text evidence="7">Involved in DNA repair and RecF pathway recombination.</text>
</comment>
<protein>
    <recommendedName>
        <fullName evidence="2 7">DNA repair protein RecO</fullName>
    </recommendedName>
    <alternativeName>
        <fullName evidence="6 7">Recombination protein O</fullName>
    </alternativeName>
</protein>
<dbReference type="Proteomes" id="UP000501648">
    <property type="component" value="Chromosome"/>
</dbReference>
<evidence type="ECO:0000256" key="2">
    <source>
        <dbReference type="ARBA" id="ARBA00021310"/>
    </source>
</evidence>
<dbReference type="SUPFAM" id="SSF57863">
    <property type="entry name" value="ArfGap/RecO-like zinc finger"/>
    <property type="match status" value="1"/>
</dbReference>
<dbReference type="GO" id="GO:0043590">
    <property type="term" value="C:bacterial nucleoid"/>
    <property type="evidence" value="ECO:0007669"/>
    <property type="project" value="TreeGrafter"/>
</dbReference>
<sequence length="288" mass="31716">MTTMLTASKLDAQLDGQVADPAATPSVPQAPAKAPARKPATPRARSRAVPEKEHKVLAQPGFVLHSYPYKETSLIIDVFSRDHGRVALVAKGAKRPHSKLRGALQTFQPLSLSWSGKSEVRTLTDAEWVGGLLPLEKSALLCGFYLNELLVKLLAREDAHPALFDHYVATLNKLAHGENAPIVLRQFERILLKQTGVAGNWSHCVVSGKAVQPDGIYVVDPEQGTRPERISDRAPKVSGKTLLDMEREDYSDPTTQLQSKFLMRYLLAHHLGGAQLNTRQILIDLMQL</sequence>
<dbReference type="PANTHER" id="PTHR33991:SF1">
    <property type="entry name" value="DNA REPAIR PROTEIN RECO"/>
    <property type="match status" value="1"/>
</dbReference>
<accession>A0A6M3ZPV1</accession>
<reference evidence="10 11" key="1">
    <citation type="journal article" date="2012" name="J. Bacteriol.">
        <title>Genome sequence of the pathogenic Herbaspirillum seropedicae strain Os34, isolated from rice roots.</title>
        <authorList>
            <person name="Ye W."/>
            <person name="Ye S."/>
            <person name="Liu J."/>
            <person name="Chang S."/>
            <person name="Chen M."/>
            <person name="Zhu B."/>
            <person name="Guo L."/>
            <person name="An Q."/>
        </authorList>
    </citation>
    <scope>NUCLEOTIDE SEQUENCE [LARGE SCALE GENOMIC DNA]</scope>
    <source>
        <strain evidence="10 11">Os34</strain>
    </source>
</reference>
<gene>
    <name evidence="7" type="primary">recO</name>
    <name evidence="10" type="ORF">C798_10465</name>
</gene>
<dbReference type="EMBL" id="CP008956">
    <property type="protein sequence ID" value="QJQ00644.1"/>
    <property type="molecule type" value="Genomic_DNA"/>
</dbReference>
<evidence type="ECO:0000313" key="11">
    <source>
        <dbReference type="Proteomes" id="UP000501648"/>
    </source>
</evidence>
<evidence type="ECO:0000256" key="7">
    <source>
        <dbReference type="HAMAP-Rule" id="MF_00201"/>
    </source>
</evidence>
<dbReference type="InterPro" id="IPR042242">
    <property type="entry name" value="RecO_C"/>
</dbReference>
<comment type="similarity">
    <text evidence="1 7">Belongs to the RecO family.</text>
</comment>
<dbReference type="InterPro" id="IPR003717">
    <property type="entry name" value="RecO"/>
</dbReference>
<feature type="domain" description="DNA replication/recombination mediator RecO N-terminal" evidence="9">
    <location>
        <begin position="59"/>
        <end position="130"/>
    </location>
</feature>